<dbReference type="GeneID" id="8862098"/>
<feature type="compositionally biased region" description="Low complexity" evidence="2">
    <location>
        <begin position="355"/>
        <end position="385"/>
    </location>
</feature>
<sequence>MKRKTTHHYVDRDYRPSAAAKKIKLRDEERPKRTSAIIANNIISKQAFIPRLKGDDLPEIDLSYVEMVSKIGFAPPSPPSPPPVEYENEEEEEEQEVEELNDCKPPSIVETKLMNNNNQKTQNIIAFIKNAKIKQEQLQTVKKLEEIQEINEKQEEELMKINEEMKELNEKDLFIIQLFQNIEREYEEKIKILTEKCFLLECKCNQLMMVNEREEKVDEECEKIVELDPIYEFGGLSPPSPPILETPIIIELTPPSPPSPQQIRNSLQEREEEGISNESDQMTPLSQETQYQEENEDDSTSDTTTQTPQKRRAGMILEDPMEMHINSSPSLSDTSSEVDFAWLFEQQLMPPPSSPFSSSPTLSTSSANDLASDSISNGSTSSGPRRSSRRGEKRQKIESVLNRLRTEMKVSVLLPNLILNEYVNSEIAKSESLEQSTPQRNSAKRSSLLSSEHVYTDRKLKLKDKSYVRTNYSYRGLELPENLIFFCK</sequence>
<evidence type="ECO:0000313" key="3">
    <source>
        <dbReference type="EMBL" id="EFC48341.1"/>
    </source>
</evidence>
<gene>
    <name evidence="3" type="ORF">NAEGRDRAFT_46571</name>
</gene>
<dbReference type="InParanoid" id="D2V492"/>
<dbReference type="Proteomes" id="UP000006671">
    <property type="component" value="Unassembled WGS sequence"/>
</dbReference>
<protein>
    <submittedName>
        <fullName evidence="3">Predicted protein</fullName>
    </submittedName>
</protein>
<dbReference type="EMBL" id="GG738851">
    <property type="protein sequence ID" value="EFC48341.1"/>
    <property type="molecule type" value="Genomic_DNA"/>
</dbReference>
<keyword evidence="1" id="KW-0175">Coiled coil</keyword>
<feature type="region of interest" description="Disordered" evidence="2">
    <location>
        <begin position="430"/>
        <end position="450"/>
    </location>
</feature>
<dbReference type="AlphaFoldDB" id="D2V492"/>
<evidence type="ECO:0000256" key="2">
    <source>
        <dbReference type="SAM" id="MobiDB-lite"/>
    </source>
</evidence>
<feature type="coiled-coil region" evidence="1">
    <location>
        <begin position="144"/>
        <end position="196"/>
    </location>
</feature>
<feature type="compositionally biased region" description="Pro residues" evidence="2">
    <location>
        <begin position="75"/>
        <end position="84"/>
    </location>
</feature>
<keyword evidence="4" id="KW-1185">Reference proteome</keyword>
<organism evidence="4">
    <name type="scientific">Naegleria gruberi</name>
    <name type="common">Amoeba</name>
    <dbReference type="NCBI Taxonomy" id="5762"/>
    <lineage>
        <taxon>Eukaryota</taxon>
        <taxon>Discoba</taxon>
        <taxon>Heterolobosea</taxon>
        <taxon>Tetramitia</taxon>
        <taxon>Eutetramitia</taxon>
        <taxon>Vahlkampfiidae</taxon>
        <taxon>Naegleria</taxon>
    </lineage>
</organism>
<feature type="compositionally biased region" description="Acidic residues" evidence="2">
    <location>
        <begin position="86"/>
        <end position="100"/>
    </location>
</feature>
<dbReference type="VEuPathDB" id="AmoebaDB:NAEGRDRAFT_46571"/>
<accession>D2V492</accession>
<feature type="compositionally biased region" description="Polar residues" evidence="2">
    <location>
        <begin position="276"/>
        <end position="290"/>
    </location>
</feature>
<dbReference type="KEGG" id="ngr:NAEGRDRAFT_46571"/>
<feature type="region of interest" description="Disordered" evidence="2">
    <location>
        <begin position="235"/>
        <end position="311"/>
    </location>
</feature>
<evidence type="ECO:0000313" key="4">
    <source>
        <dbReference type="Proteomes" id="UP000006671"/>
    </source>
</evidence>
<reference evidence="3 4" key="1">
    <citation type="journal article" date="2010" name="Cell">
        <title>The genome of Naegleria gruberi illuminates early eukaryotic versatility.</title>
        <authorList>
            <person name="Fritz-Laylin L.K."/>
            <person name="Prochnik S.E."/>
            <person name="Ginger M.L."/>
            <person name="Dacks J.B."/>
            <person name="Carpenter M.L."/>
            <person name="Field M.C."/>
            <person name="Kuo A."/>
            <person name="Paredez A."/>
            <person name="Chapman J."/>
            <person name="Pham J."/>
            <person name="Shu S."/>
            <person name="Neupane R."/>
            <person name="Cipriano M."/>
            <person name="Mancuso J."/>
            <person name="Tu H."/>
            <person name="Salamov A."/>
            <person name="Lindquist E."/>
            <person name="Shapiro H."/>
            <person name="Lucas S."/>
            <person name="Grigoriev I.V."/>
            <person name="Cande W.Z."/>
            <person name="Fulton C."/>
            <person name="Rokhsar D.S."/>
            <person name="Dawson S.C."/>
        </authorList>
    </citation>
    <scope>NUCLEOTIDE SEQUENCE [LARGE SCALE GENOMIC DNA]</scope>
    <source>
        <strain evidence="3 4">NEG-M</strain>
    </source>
</reference>
<feature type="compositionally biased region" description="Polar residues" evidence="2">
    <location>
        <begin position="433"/>
        <end position="450"/>
    </location>
</feature>
<name>D2V492_NAEGR</name>
<feature type="region of interest" description="Disordered" evidence="2">
    <location>
        <begin position="73"/>
        <end position="102"/>
    </location>
</feature>
<feature type="compositionally biased region" description="Acidic residues" evidence="2">
    <location>
        <begin position="291"/>
        <end position="300"/>
    </location>
</feature>
<proteinExistence type="predicted"/>
<dbReference type="RefSeq" id="XP_002681085.1">
    <property type="nucleotide sequence ID" value="XM_002681039.1"/>
</dbReference>
<feature type="region of interest" description="Disordered" evidence="2">
    <location>
        <begin position="350"/>
        <end position="397"/>
    </location>
</feature>
<evidence type="ECO:0000256" key="1">
    <source>
        <dbReference type="SAM" id="Coils"/>
    </source>
</evidence>